<protein>
    <recommendedName>
        <fullName evidence="1">Arb2 domain-containing protein</fullName>
    </recommendedName>
</protein>
<feature type="domain" description="Arb2" evidence="1">
    <location>
        <begin position="152"/>
        <end position="234"/>
    </location>
</feature>
<proteinExistence type="predicted"/>
<dbReference type="VEuPathDB" id="TrichDB:TVAGG3_0271920"/>
<dbReference type="OMA" id="LAFVELX"/>
<dbReference type="Proteomes" id="UP000001542">
    <property type="component" value="Unassembled WGS sequence"/>
</dbReference>
<dbReference type="InterPro" id="IPR048263">
    <property type="entry name" value="Arb2"/>
</dbReference>
<organism evidence="2 3">
    <name type="scientific">Trichomonas vaginalis (strain ATCC PRA-98 / G3)</name>
    <dbReference type="NCBI Taxonomy" id="412133"/>
    <lineage>
        <taxon>Eukaryota</taxon>
        <taxon>Metamonada</taxon>
        <taxon>Parabasalia</taxon>
        <taxon>Trichomonadida</taxon>
        <taxon>Trichomonadidae</taxon>
        <taxon>Trichomonas</taxon>
    </lineage>
</organism>
<feature type="domain" description="Arb2" evidence="1">
    <location>
        <begin position="65"/>
        <end position="134"/>
    </location>
</feature>
<dbReference type="OrthoDB" id="421951at2759"/>
<keyword evidence="3" id="KW-1185">Reference proteome</keyword>
<dbReference type="RefSeq" id="XP_001580968.1">
    <property type="nucleotide sequence ID" value="XM_001580918.1"/>
</dbReference>
<dbReference type="KEGG" id="tva:5465513"/>
<evidence type="ECO:0000259" key="1">
    <source>
        <dbReference type="Pfam" id="PF22749"/>
    </source>
</evidence>
<name>A2DHZ3_TRIV3</name>
<evidence type="ECO:0000313" key="2">
    <source>
        <dbReference type="EMBL" id="EAY19982.1"/>
    </source>
</evidence>
<dbReference type="AlphaFoldDB" id="A2DHZ3"/>
<dbReference type="InParanoid" id="A2DHZ3"/>
<dbReference type="Pfam" id="PF22749">
    <property type="entry name" value="Arb2"/>
    <property type="match status" value="2"/>
</dbReference>
<dbReference type="InterPro" id="IPR053858">
    <property type="entry name" value="Arb2_dom"/>
</dbReference>
<accession>A2DHZ3</accession>
<reference evidence="2" key="1">
    <citation type="submission" date="2006-10" db="EMBL/GenBank/DDBJ databases">
        <authorList>
            <person name="Amadeo P."/>
            <person name="Zhao Q."/>
            <person name="Wortman J."/>
            <person name="Fraser-Liggett C."/>
            <person name="Carlton J."/>
        </authorList>
    </citation>
    <scope>NUCLEOTIDE SEQUENCE</scope>
    <source>
        <strain evidence="2">G3</strain>
    </source>
</reference>
<reference evidence="2" key="2">
    <citation type="journal article" date="2007" name="Science">
        <title>Draft genome sequence of the sexually transmitted pathogen Trichomonas vaginalis.</title>
        <authorList>
            <person name="Carlton J.M."/>
            <person name="Hirt R.P."/>
            <person name="Silva J.C."/>
            <person name="Delcher A.L."/>
            <person name="Schatz M."/>
            <person name="Zhao Q."/>
            <person name="Wortman J.R."/>
            <person name="Bidwell S.L."/>
            <person name="Alsmark U.C.M."/>
            <person name="Besteiro S."/>
            <person name="Sicheritz-Ponten T."/>
            <person name="Noel C.J."/>
            <person name="Dacks J.B."/>
            <person name="Foster P.G."/>
            <person name="Simillion C."/>
            <person name="Van de Peer Y."/>
            <person name="Miranda-Saavedra D."/>
            <person name="Barton G.J."/>
            <person name="Westrop G.D."/>
            <person name="Mueller S."/>
            <person name="Dessi D."/>
            <person name="Fiori P.L."/>
            <person name="Ren Q."/>
            <person name="Paulsen I."/>
            <person name="Zhang H."/>
            <person name="Bastida-Corcuera F.D."/>
            <person name="Simoes-Barbosa A."/>
            <person name="Brown M.T."/>
            <person name="Hayes R.D."/>
            <person name="Mukherjee M."/>
            <person name="Okumura C.Y."/>
            <person name="Schneider R."/>
            <person name="Smith A.J."/>
            <person name="Vanacova S."/>
            <person name="Villalvazo M."/>
            <person name="Haas B.J."/>
            <person name="Pertea M."/>
            <person name="Feldblyum T.V."/>
            <person name="Utterback T.R."/>
            <person name="Shu C.L."/>
            <person name="Osoegawa K."/>
            <person name="de Jong P.J."/>
            <person name="Hrdy I."/>
            <person name="Horvathova L."/>
            <person name="Zubacova Z."/>
            <person name="Dolezal P."/>
            <person name="Malik S.B."/>
            <person name="Logsdon J.M. Jr."/>
            <person name="Henze K."/>
            <person name="Gupta A."/>
            <person name="Wang C.C."/>
            <person name="Dunne R.L."/>
            <person name="Upcroft J.A."/>
            <person name="Upcroft P."/>
            <person name="White O."/>
            <person name="Salzberg S.L."/>
            <person name="Tang P."/>
            <person name="Chiu C.-H."/>
            <person name="Lee Y.-S."/>
            <person name="Embley T.M."/>
            <person name="Coombs G.H."/>
            <person name="Mottram J.C."/>
            <person name="Tachezy J."/>
            <person name="Fraser-Liggett C.M."/>
            <person name="Johnson P.J."/>
        </authorList>
    </citation>
    <scope>NUCLEOTIDE SEQUENCE [LARGE SCALE GENOMIC DNA]</scope>
    <source>
        <strain evidence="2">G3</strain>
    </source>
</reference>
<dbReference type="PANTHER" id="PTHR21357">
    <property type="entry name" value="FAM172 FAMILY PROTEIN HOMOLOG CG10038"/>
    <property type="match status" value="1"/>
</dbReference>
<dbReference type="GO" id="GO:0005634">
    <property type="term" value="C:nucleus"/>
    <property type="evidence" value="ECO:0000318"/>
    <property type="project" value="GO_Central"/>
</dbReference>
<dbReference type="EMBL" id="DS113202">
    <property type="protein sequence ID" value="EAY19982.1"/>
    <property type="molecule type" value="Genomic_DNA"/>
</dbReference>
<evidence type="ECO:0000313" key="3">
    <source>
        <dbReference type="Proteomes" id="UP000001542"/>
    </source>
</evidence>
<dbReference type="VEuPathDB" id="TrichDB:TVAG_402370"/>
<dbReference type="GO" id="GO:0031048">
    <property type="term" value="P:regulatory ncRNA-mediated heterochromatin formation"/>
    <property type="evidence" value="ECO:0000318"/>
    <property type="project" value="GO_Central"/>
</dbReference>
<gene>
    <name evidence="2" type="ORF">TVAG_402370</name>
</gene>
<dbReference type="eggNOG" id="KOG3967">
    <property type="taxonomic scope" value="Eukaryota"/>
</dbReference>
<dbReference type="PANTHER" id="PTHR21357:SF4">
    <property type="entry name" value="FAM172 FAMILY PROTEIN HOMOLOG CG10038"/>
    <property type="match status" value="1"/>
</dbReference>
<sequence length="308" mass="34797">MNSEEWYDTGTKTTFHFDDNGMFVDSNGKGPQKGFKNNGKFSDWLHNLVVNRIKKLGLIEKCHPENGAPIYHTSNAFNSPEKLLVIIQGTGRVRAGVWSVGVCAYSGINAGSVLPDIIEAQKRGMEVIVLNPNDPRSDIFMTRYRTNLGMIRHTLAVFEDLIIPSDPKRVFILCHSLSGECTIAMIRRFHMWVIPHIKAVAMTDAYESPPIVEGVKMTSWSKQHFHNWICSDKEINSPLPEGTASIHFSAGTKDHSLSTAKARPFIWPFFDENGADKETDELDKFEDYIGDDIYINPIFHYIPYCNIA</sequence>